<evidence type="ECO:0000256" key="2">
    <source>
        <dbReference type="ARBA" id="ARBA00004496"/>
    </source>
</evidence>
<dbReference type="InterPro" id="IPR046357">
    <property type="entry name" value="PPIase_dom_sf"/>
</dbReference>
<reference evidence="10" key="1">
    <citation type="submission" date="2020-08" db="EMBL/GenBank/DDBJ databases">
        <title>Genome public.</title>
        <authorList>
            <person name="Liu C."/>
            <person name="Sun Q."/>
        </authorList>
    </citation>
    <scope>NUCLEOTIDE SEQUENCE</scope>
    <source>
        <strain evidence="10">BX8</strain>
    </source>
</reference>
<dbReference type="EC" id="5.2.1.8" evidence="7"/>
<dbReference type="RefSeq" id="WP_186887865.1">
    <property type="nucleotide sequence ID" value="NZ_JACONZ010000002.1"/>
</dbReference>
<evidence type="ECO:0000256" key="4">
    <source>
        <dbReference type="ARBA" id="ARBA00023110"/>
    </source>
</evidence>
<dbReference type="SUPFAM" id="SSF54534">
    <property type="entry name" value="FKBP-like"/>
    <property type="match status" value="1"/>
</dbReference>
<dbReference type="Gene3D" id="3.10.50.40">
    <property type="match status" value="1"/>
</dbReference>
<evidence type="ECO:0000256" key="8">
    <source>
        <dbReference type="SAM" id="SignalP"/>
    </source>
</evidence>
<dbReference type="PROSITE" id="PS50059">
    <property type="entry name" value="FKBP_PPIASE"/>
    <property type="match status" value="1"/>
</dbReference>
<dbReference type="InterPro" id="IPR027304">
    <property type="entry name" value="Trigger_fact/SurA_dom_sf"/>
</dbReference>
<dbReference type="GO" id="GO:0005737">
    <property type="term" value="C:cytoplasm"/>
    <property type="evidence" value="ECO:0007669"/>
    <property type="project" value="UniProtKB-SubCell"/>
</dbReference>
<dbReference type="GO" id="GO:0006457">
    <property type="term" value="P:protein folding"/>
    <property type="evidence" value="ECO:0007669"/>
    <property type="project" value="InterPro"/>
</dbReference>
<evidence type="ECO:0000256" key="7">
    <source>
        <dbReference type="PROSITE-ProRule" id="PRU00277"/>
    </source>
</evidence>
<dbReference type="GO" id="GO:0051301">
    <property type="term" value="P:cell division"/>
    <property type="evidence" value="ECO:0007669"/>
    <property type="project" value="UniProtKB-KW"/>
</dbReference>
<keyword evidence="3" id="KW-0132">Cell division</keyword>
<feature type="chain" id="PRO_5039433260" description="peptidylprolyl isomerase" evidence="8">
    <location>
        <begin position="23"/>
        <end position="372"/>
    </location>
</feature>
<evidence type="ECO:0000256" key="6">
    <source>
        <dbReference type="ARBA" id="ARBA00023306"/>
    </source>
</evidence>
<evidence type="ECO:0000313" key="10">
    <source>
        <dbReference type="EMBL" id="MBC5581521.1"/>
    </source>
</evidence>
<feature type="domain" description="PPIase FKBP-type" evidence="9">
    <location>
        <begin position="110"/>
        <end position="195"/>
    </location>
</feature>
<gene>
    <name evidence="10" type="primary">tig</name>
    <name evidence="10" type="ORF">H8S23_08350</name>
</gene>
<dbReference type="GO" id="GO:0015031">
    <property type="term" value="P:protein transport"/>
    <property type="evidence" value="ECO:0007669"/>
    <property type="project" value="InterPro"/>
</dbReference>
<evidence type="ECO:0000313" key="11">
    <source>
        <dbReference type="Proteomes" id="UP000659630"/>
    </source>
</evidence>
<dbReference type="Pfam" id="PF00254">
    <property type="entry name" value="FKBP_C"/>
    <property type="match status" value="1"/>
</dbReference>
<keyword evidence="6" id="KW-0131">Cell cycle</keyword>
<dbReference type="Proteomes" id="UP000659630">
    <property type="component" value="Unassembled WGS sequence"/>
</dbReference>
<comment type="caution">
    <text evidence="10">The sequence shown here is derived from an EMBL/GenBank/DDBJ whole genome shotgun (WGS) entry which is preliminary data.</text>
</comment>
<dbReference type="InterPro" id="IPR037041">
    <property type="entry name" value="Trigger_fac_C_sf"/>
</dbReference>
<keyword evidence="8" id="KW-0732">Signal</keyword>
<evidence type="ECO:0000259" key="9">
    <source>
        <dbReference type="PROSITE" id="PS50059"/>
    </source>
</evidence>
<keyword evidence="11" id="KW-1185">Reference proteome</keyword>
<sequence length="372" mass="40405">MNLTKKTLALLLAAALSAGVLTGCGGGASSGASGSGAGSADFNYSDGLDEHGRWEGITALDLVDLGDYKGLEVPADVHTIKEEDVDAQVQSMLSSYATTNQVLDREVKDGDTVNIDYVGKVDGTEFEGGSTQGAGTSVTIGVTSYIDDFLEQLIGHKPGDSFDVEVTFPDDYTPNPDLSGKDAVFATTVNYIEEKVTPELTDEFVKENLTETYGWQTADELLAQLRSDLQWNATAQYLWTTLLDQAKVSEVPQSMIDYQLDRTMAEYKMAAQSYGMTLEQALSSVGVSDREELGEKYADDLKDQALQGLVMQAVAEDADIDVSEEDVAAYFKDFMYLDDYSSYTKNYGDGFVRMTVLNRKVLDYLVGQAVLA</sequence>
<name>A0A923I752_9FIRM</name>
<dbReference type="GO" id="GO:0003755">
    <property type="term" value="F:peptidyl-prolyl cis-trans isomerase activity"/>
    <property type="evidence" value="ECO:0007669"/>
    <property type="project" value="UniProtKB-KW"/>
</dbReference>
<dbReference type="SUPFAM" id="SSF109998">
    <property type="entry name" value="Triger factor/SurA peptide-binding domain-like"/>
    <property type="match status" value="1"/>
</dbReference>
<dbReference type="InterPro" id="IPR001179">
    <property type="entry name" value="PPIase_FKBP_dom"/>
</dbReference>
<keyword evidence="4 7" id="KW-0697">Rotamase</keyword>
<dbReference type="Pfam" id="PF05698">
    <property type="entry name" value="Trigger_C"/>
    <property type="match status" value="1"/>
</dbReference>
<proteinExistence type="predicted"/>
<protein>
    <recommendedName>
        <fullName evidence="7">peptidylprolyl isomerase</fullName>
        <ecNumber evidence="7">5.2.1.8</ecNumber>
    </recommendedName>
</protein>
<dbReference type="AlphaFoldDB" id="A0A923I752"/>
<dbReference type="EMBL" id="JACONZ010000002">
    <property type="protein sequence ID" value="MBC5581521.1"/>
    <property type="molecule type" value="Genomic_DNA"/>
</dbReference>
<organism evidence="10 11">
    <name type="scientific">Anaerofilum hominis</name>
    <dbReference type="NCBI Taxonomy" id="2763016"/>
    <lineage>
        <taxon>Bacteria</taxon>
        <taxon>Bacillati</taxon>
        <taxon>Bacillota</taxon>
        <taxon>Clostridia</taxon>
        <taxon>Eubacteriales</taxon>
        <taxon>Oscillospiraceae</taxon>
        <taxon>Anaerofilum</taxon>
    </lineage>
</organism>
<keyword evidence="5 7" id="KW-0413">Isomerase</keyword>
<accession>A0A923I752</accession>
<feature type="signal peptide" evidence="8">
    <location>
        <begin position="1"/>
        <end position="22"/>
    </location>
</feature>
<dbReference type="InterPro" id="IPR005215">
    <property type="entry name" value="Trig_fac"/>
</dbReference>
<dbReference type="Gene3D" id="1.10.3120.10">
    <property type="entry name" value="Trigger factor, C-terminal domain"/>
    <property type="match status" value="1"/>
</dbReference>
<dbReference type="InterPro" id="IPR008880">
    <property type="entry name" value="Trigger_fac_C"/>
</dbReference>
<comment type="catalytic activity">
    <reaction evidence="1 7">
        <text>[protein]-peptidylproline (omega=180) = [protein]-peptidylproline (omega=0)</text>
        <dbReference type="Rhea" id="RHEA:16237"/>
        <dbReference type="Rhea" id="RHEA-COMP:10747"/>
        <dbReference type="Rhea" id="RHEA-COMP:10748"/>
        <dbReference type="ChEBI" id="CHEBI:83833"/>
        <dbReference type="ChEBI" id="CHEBI:83834"/>
        <dbReference type="EC" id="5.2.1.8"/>
    </reaction>
</comment>
<comment type="subcellular location">
    <subcellularLocation>
        <location evidence="2">Cytoplasm</location>
    </subcellularLocation>
</comment>
<dbReference type="PROSITE" id="PS51257">
    <property type="entry name" value="PROKAR_LIPOPROTEIN"/>
    <property type="match status" value="1"/>
</dbReference>
<evidence type="ECO:0000256" key="5">
    <source>
        <dbReference type="ARBA" id="ARBA00023235"/>
    </source>
</evidence>
<dbReference type="NCBIfam" id="TIGR00115">
    <property type="entry name" value="tig"/>
    <property type="match status" value="1"/>
</dbReference>
<evidence type="ECO:0000256" key="1">
    <source>
        <dbReference type="ARBA" id="ARBA00000971"/>
    </source>
</evidence>
<evidence type="ECO:0000256" key="3">
    <source>
        <dbReference type="ARBA" id="ARBA00022618"/>
    </source>
</evidence>